<proteinExistence type="predicted"/>
<dbReference type="EMBL" id="RHHQ01000023">
    <property type="protein sequence ID" value="RNB81125.1"/>
    <property type="molecule type" value="Genomic_DNA"/>
</dbReference>
<dbReference type="AlphaFoldDB" id="A0A3M8D1Q6"/>
<dbReference type="PROSITE" id="PS51257">
    <property type="entry name" value="PROKAR_LIPOPROTEIN"/>
    <property type="match status" value="1"/>
</dbReference>
<organism evidence="1 2">
    <name type="scientific">Brevibacillus fluminis</name>
    <dbReference type="NCBI Taxonomy" id="511487"/>
    <lineage>
        <taxon>Bacteria</taxon>
        <taxon>Bacillati</taxon>
        <taxon>Bacillota</taxon>
        <taxon>Bacilli</taxon>
        <taxon>Bacillales</taxon>
        <taxon>Paenibacillaceae</taxon>
        <taxon>Brevibacillus</taxon>
    </lineage>
</organism>
<comment type="caution">
    <text evidence="1">The sequence shown here is derived from an EMBL/GenBank/DDBJ whole genome shotgun (WGS) entry which is preliminary data.</text>
</comment>
<dbReference type="OrthoDB" id="2476798at2"/>
<evidence type="ECO:0000313" key="1">
    <source>
        <dbReference type="EMBL" id="RNB81125.1"/>
    </source>
</evidence>
<dbReference type="Proteomes" id="UP000271031">
    <property type="component" value="Unassembled WGS sequence"/>
</dbReference>
<name>A0A3M8D1Q6_9BACL</name>
<accession>A0A3M8D1Q6</accession>
<reference evidence="1 2" key="1">
    <citation type="submission" date="2018-10" db="EMBL/GenBank/DDBJ databases">
        <title>Phylogenomics of Brevibacillus.</title>
        <authorList>
            <person name="Dunlap C."/>
        </authorList>
    </citation>
    <scope>NUCLEOTIDE SEQUENCE [LARGE SCALE GENOMIC DNA]</scope>
    <source>
        <strain evidence="1 2">JCM 15716</strain>
    </source>
</reference>
<protein>
    <submittedName>
        <fullName evidence="1">Uncharacterized protein</fullName>
    </submittedName>
</protein>
<gene>
    <name evidence="1" type="ORF">EDM56_25710</name>
</gene>
<dbReference type="RefSeq" id="WP_122920806.1">
    <property type="nucleotide sequence ID" value="NZ_RHHQ01000023.1"/>
</dbReference>
<sequence length="168" mass="19120">MWRKLLYMYLILLGCILIYAESLPQIPGVHIQATIGPITEEEYRLVQGKQLNRADLQKLLVRLKLSDSKSMTERTLKLPDLSAPLKNLSNSRVLQQFAAERNLPGVEEEATAEQFVIFDARGLDDEAIRELYSDSVGYLIYHDRDGKQSSDTFVISSIMQRVKSTMAQ</sequence>
<evidence type="ECO:0000313" key="2">
    <source>
        <dbReference type="Proteomes" id="UP000271031"/>
    </source>
</evidence>
<keyword evidence="2" id="KW-1185">Reference proteome</keyword>